<protein>
    <submittedName>
        <fullName evidence="1">Uncharacterized protein</fullName>
    </submittedName>
</protein>
<accession>A0A9P6X8F6</accession>
<evidence type="ECO:0000313" key="1">
    <source>
        <dbReference type="EMBL" id="KAG1307736.1"/>
    </source>
</evidence>
<name>A0A9P6X8F6_RHIOR</name>
<comment type="caution">
    <text evidence="1">The sequence shown here is derived from an EMBL/GenBank/DDBJ whole genome shotgun (WGS) entry which is preliminary data.</text>
</comment>
<dbReference type="EMBL" id="JAANQT010000892">
    <property type="protein sequence ID" value="KAG1307736.1"/>
    <property type="molecule type" value="Genomic_DNA"/>
</dbReference>
<keyword evidence="2" id="KW-1185">Reference proteome</keyword>
<dbReference type="AlphaFoldDB" id="A0A9P6X8F6"/>
<evidence type="ECO:0000313" key="2">
    <source>
        <dbReference type="Proteomes" id="UP000716291"/>
    </source>
</evidence>
<organism evidence="1 2">
    <name type="scientific">Rhizopus oryzae</name>
    <name type="common">Mucormycosis agent</name>
    <name type="synonym">Rhizopus arrhizus var. delemar</name>
    <dbReference type="NCBI Taxonomy" id="64495"/>
    <lineage>
        <taxon>Eukaryota</taxon>
        <taxon>Fungi</taxon>
        <taxon>Fungi incertae sedis</taxon>
        <taxon>Mucoromycota</taxon>
        <taxon>Mucoromycotina</taxon>
        <taxon>Mucoromycetes</taxon>
        <taxon>Mucorales</taxon>
        <taxon>Mucorineae</taxon>
        <taxon>Rhizopodaceae</taxon>
        <taxon>Rhizopus</taxon>
    </lineage>
</organism>
<gene>
    <name evidence="1" type="ORF">G6F64_006578</name>
</gene>
<reference evidence="1" key="1">
    <citation type="journal article" date="2020" name="Microb. Genom.">
        <title>Genetic diversity of clinical and environmental Mucorales isolates obtained from an investigation of mucormycosis cases among solid organ transplant recipients.</title>
        <authorList>
            <person name="Nguyen M.H."/>
            <person name="Kaul D."/>
            <person name="Muto C."/>
            <person name="Cheng S.J."/>
            <person name="Richter R.A."/>
            <person name="Bruno V.M."/>
            <person name="Liu G."/>
            <person name="Beyhan S."/>
            <person name="Sundermann A.J."/>
            <person name="Mounaud S."/>
            <person name="Pasculle A.W."/>
            <person name="Nierman W.C."/>
            <person name="Driscoll E."/>
            <person name="Cumbie R."/>
            <person name="Clancy C.J."/>
            <person name="Dupont C.L."/>
        </authorList>
    </citation>
    <scope>NUCLEOTIDE SEQUENCE</scope>
    <source>
        <strain evidence="1">GL11</strain>
    </source>
</reference>
<dbReference type="OrthoDB" id="2282785at2759"/>
<sequence>MLSNASDINCRENDYFRILWSLLLESLFPPSENVRIVSAESEYPLSIKEKKALYPKTKYIHGFKIDIRLVVDINTEELDLAIGECAKRNSDSKSIQDEDKLLREAKDALDGIIQNTHGYDCRLMAYFIQITGTHCSLSTMELAKNGLYVSKYRYSFNFPSTISDLSKLPITLGHLLQMKKEINIAADKILQARTTSVGGEESFNRPSVSKKNKKLA</sequence>
<dbReference type="Proteomes" id="UP000716291">
    <property type="component" value="Unassembled WGS sequence"/>
</dbReference>
<proteinExistence type="predicted"/>